<evidence type="ECO:0000256" key="5">
    <source>
        <dbReference type="ARBA" id="ARBA00023136"/>
    </source>
</evidence>
<feature type="compositionally biased region" description="Basic residues" evidence="6">
    <location>
        <begin position="67"/>
        <end position="77"/>
    </location>
</feature>
<sequence length="121" mass="13055">MSQVIEQRHPPSPDPERVLAPPSTPVNSQPQPTPVESLHDTPTDTAHEPCSRDASPPGAPISTSSSLRRRKARKKSKVLSTTLRPSLVLENSGSVARDHLASERTFLAYVRTSLLLATTGV</sequence>
<evidence type="ECO:0000256" key="3">
    <source>
        <dbReference type="ARBA" id="ARBA00022692"/>
    </source>
</evidence>
<keyword evidence="2" id="KW-1003">Cell membrane</keyword>
<evidence type="ECO:0000256" key="4">
    <source>
        <dbReference type="ARBA" id="ARBA00022989"/>
    </source>
</evidence>
<keyword evidence="4" id="KW-1133">Transmembrane helix</keyword>
<feature type="compositionally biased region" description="Basic and acidic residues" evidence="6">
    <location>
        <begin position="1"/>
        <end position="17"/>
    </location>
</feature>
<evidence type="ECO:0000313" key="9">
    <source>
        <dbReference type="Proteomes" id="UP000775547"/>
    </source>
</evidence>
<keyword evidence="5" id="KW-0472">Membrane</keyword>
<dbReference type="InterPro" id="IPR003807">
    <property type="entry name" value="DUF202"/>
</dbReference>
<dbReference type="GO" id="GO:0005886">
    <property type="term" value="C:plasma membrane"/>
    <property type="evidence" value="ECO:0007669"/>
    <property type="project" value="UniProtKB-SubCell"/>
</dbReference>
<dbReference type="EMBL" id="JABCKV010001837">
    <property type="protein sequence ID" value="KAG5639862.1"/>
    <property type="molecule type" value="Genomic_DNA"/>
</dbReference>
<organism evidence="8 9">
    <name type="scientific">Asterophora parasitica</name>
    <dbReference type="NCBI Taxonomy" id="117018"/>
    <lineage>
        <taxon>Eukaryota</taxon>
        <taxon>Fungi</taxon>
        <taxon>Dikarya</taxon>
        <taxon>Basidiomycota</taxon>
        <taxon>Agaricomycotina</taxon>
        <taxon>Agaricomycetes</taxon>
        <taxon>Agaricomycetidae</taxon>
        <taxon>Agaricales</taxon>
        <taxon>Tricholomatineae</taxon>
        <taxon>Lyophyllaceae</taxon>
        <taxon>Asterophora</taxon>
    </lineage>
</organism>
<feature type="non-terminal residue" evidence="8">
    <location>
        <position position="121"/>
    </location>
</feature>
<reference evidence="8" key="1">
    <citation type="submission" date="2020-07" db="EMBL/GenBank/DDBJ databases">
        <authorList>
            <person name="Nieuwenhuis M."/>
            <person name="Van De Peppel L.J.J."/>
        </authorList>
    </citation>
    <scope>NUCLEOTIDE SEQUENCE</scope>
    <source>
        <strain evidence="8">AP01</strain>
        <tissue evidence="8">Mycelium</tissue>
    </source>
</reference>
<gene>
    <name evidence="8" type="ORF">DXG03_002776</name>
</gene>
<dbReference type="Proteomes" id="UP000775547">
    <property type="component" value="Unassembled WGS sequence"/>
</dbReference>
<protein>
    <recommendedName>
        <fullName evidence="7">DUF202 domain-containing protein</fullName>
    </recommendedName>
</protein>
<feature type="region of interest" description="Disordered" evidence="6">
    <location>
        <begin position="1"/>
        <end position="82"/>
    </location>
</feature>
<feature type="compositionally biased region" description="Basic and acidic residues" evidence="6">
    <location>
        <begin position="37"/>
        <end position="51"/>
    </location>
</feature>
<evidence type="ECO:0000259" key="7">
    <source>
        <dbReference type="Pfam" id="PF02656"/>
    </source>
</evidence>
<evidence type="ECO:0000313" key="8">
    <source>
        <dbReference type="EMBL" id="KAG5639862.1"/>
    </source>
</evidence>
<name>A0A9P7G2Y3_9AGAR</name>
<reference evidence="8" key="2">
    <citation type="submission" date="2021-10" db="EMBL/GenBank/DDBJ databases">
        <title>Phylogenomics reveals ancestral predisposition of the termite-cultivated fungus Termitomyces towards a domesticated lifestyle.</title>
        <authorList>
            <person name="Auxier B."/>
            <person name="Grum-Grzhimaylo A."/>
            <person name="Cardenas M.E."/>
            <person name="Lodge J.D."/>
            <person name="Laessoe T."/>
            <person name="Pedersen O."/>
            <person name="Smith M.E."/>
            <person name="Kuyper T.W."/>
            <person name="Franco-Molano E.A."/>
            <person name="Baroni T.J."/>
            <person name="Aanen D.K."/>
        </authorList>
    </citation>
    <scope>NUCLEOTIDE SEQUENCE</scope>
    <source>
        <strain evidence="8">AP01</strain>
        <tissue evidence="8">Mycelium</tissue>
    </source>
</reference>
<keyword evidence="9" id="KW-1185">Reference proteome</keyword>
<dbReference type="AlphaFoldDB" id="A0A9P7G2Y3"/>
<evidence type="ECO:0000256" key="1">
    <source>
        <dbReference type="ARBA" id="ARBA00004651"/>
    </source>
</evidence>
<dbReference type="Pfam" id="PF02656">
    <property type="entry name" value="DUF202"/>
    <property type="match status" value="1"/>
</dbReference>
<proteinExistence type="predicted"/>
<dbReference type="InterPro" id="IPR052053">
    <property type="entry name" value="IM_YidH-like"/>
</dbReference>
<comment type="caution">
    <text evidence="8">The sequence shown here is derived from an EMBL/GenBank/DDBJ whole genome shotgun (WGS) entry which is preliminary data.</text>
</comment>
<accession>A0A9P7G2Y3</accession>
<keyword evidence="3" id="KW-0812">Transmembrane</keyword>
<dbReference type="PANTHER" id="PTHR34187:SF2">
    <property type="entry name" value="DUF202 DOMAIN-CONTAINING PROTEIN"/>
    <property type="match status" value="1"/>
</dbReference>
<evidence type="ECO:0000256" key="6">
    <source>
        <dbReference type="SAM" id="MobiDB-lite"/>
    </source>
</evidence>
<comment type="subcellular location">
    <subcellularLocation>
        <location evidence="1">Cell membrane</location>
        <topology evidence="1">Multi-pass membrane protein</topology>
    </subcellularLocation>
</comment>
<feature type="domain" description="DUF202" evidence="7">
    <location>
        <begin position="97"/>
        <end position="121"/>
    </location>
</feature>
<dbReference type="PANTHER" id="PTHR34187">
    <property type="entry name" value="FGR18P"/>
    <property type="match status" value="1"/>
</dbReference>
<dbReference type="OrthoDB" id="199599at2759"/>
<evidence type="ECO:0000256" key="2">
    <source>
        <dbReference type="ARBA" id="ARBA00022475"/>
    </source>
</evidence>